<reference evidence="5" key="1">
    <citation type="journal article" date="2017" name="Genome Biol.">
        <title>Comparative genomics reveals high biological diversity and specific adaptations in the industrially and medically important fungal genus Aspergillus.</title>
        <authorList>
            <person name="de Vries R.P."/>
            <person name="Riley R."/>
            <person name="Wiebenga A."/>
            <person name="Aguilar-Osorio G."/>
            <person name="Amillis S."/>
            <person name="Uchima C.A."/>
            <person name="Anderluh G."/>
            <person name="Asadollahi M."/>
            <person name="Askin M."/>
            <person name="Barry K."/>
            <person name="Battaglia E."/>
            <person name="Bayram O."/>
            <person name="Benocci T."/>
            <person name="Braus-Stromeyer S.A."/>
            <person name="Caldana C."/>
            <person name="Canovas D."/>
            <person name="Cerqueira G.C."/>
            <person name="Chen F."/>
            <person name="Chen W."/>
            <person name="Choi C."/>
            <person name="Clum A."/>
            <person name="Dos Santos R.A."/>
            <person name="Damasio A.R."/>
            <person name="Diallinas G."/>
            <person name="Emri T."/>
            <person name="Fekete E."/>
            <person name="Flipphi M."/>
            <person name="Freyberg S."/>
            <person name="Gallo A."/>
            <person name="Gournas C."/>
            <person name="Habgood R."/>
            <person name="Hainaut M."/>
            <person name="Harispe M.L."/>
            <person name="Henrissat B."/>
            <person name="Hilden K.S."/>
            <person name="Hope R."/>
            <person name="Hossain A."/>
            <person name="Karabika E."/>
            <person name="Karaffa L."/>
            <person name="Karanyi Z."/>
            <person name="Krasevec N."/>
            <person name="Kuo A."/>
            <person name="Kusch H."/>
            <person name="LaButti K."/>
            <person name="Lagendijk E.L."/>
            <person name="Lapidus A."/>
            <person name="Levasseur A."/>
            <person name="Lindquist E."/>
            <person name="Lipzen A."/>
            <person name="Logrieco A.F."/>
            <person name="MacCabe A."/>
            <person name="Maekelae M.R."/>
            <person name="Malavazi I."/>
            <person name="Melin P."/>
            <person name="Meyer V."/>
            <person name="Mielnichuk N."/>
            <person name="Miskei M."/>
            <person name="Molnar A.P."/>
            <person name="Mule G."/>
            <person name="Ngan C.Y."/>
            <person name="Orejas M."/>
            <person name="Orosz E."/>
            <person name="Ouedraogo J.P."/>
            <person name="Overkamp K.M."/>
            <person name="Park H.-S."/>
            <person name="Perrone G."/>
            <person name="Piumi F."/>
            <person name="Punt P.J."/>
            <person name="Ram A.F."/>
            <person name="Ramon A."/>
            <person name="Rauscher S."/>
            <person name="Record E."/>
            <person name="Riano-Pachon D.M."/>
            <person name="Robert V."/>
            <person name="Roehrig J."/>
            <person name="Ruller R."/>
            <person name="Salamov A."/>
            <person name="Salih N.S."/>
            <person name="Samson R.A."/>
            <person name="Sandor E."/>
            <person name="Sanguinetti M."/>
            <person name="Schuetze T."/>
            <person name="Sepcic K."/>
            <person name="Shelest E."/>
            <person name="Sherlock G."/>
            <person name="Sophianopoulou V."/>
            <person name="Squina F.M."/>
            <person name="Sun H."/>
            <person name="Susca A."/>
            <person name="Todd R.B."/>
            <person name="Tsang A."/>
            <person name="Unkles S.E."/>
            <person name="van de Wiele N."/>
            <person name="van Rossen-Uffink D."/>
            <person name="Oliveira J.V."/>
            <person name="Vesth T.C."/>
            <person name="Visser J."/>
            <person name="Yu J.-H."/>
            <person name="Zhou M."/>
            <person name="Andersen M.R."/>
            <person name="Archer D.B."/>
            <person name="Baker S.E."/>
            <person name="Benoit I."/>
            <person name="Brakhage A.A."/>
            <person name="Braus G.H."/>
            <person name="Fischer R."/>
            <person name="Frisvad J.C."/>
            <person name="Goldman G.H."/>
            <person name="Houbraken J."/>
            <person name="Oakley B."/>
            <person name="Pocsi I."/>
            <person name="Scazzocchio C."/>
            <person name="Seiboth B."/>
            <person name="vanKuyk P.A."/>
            <person name="Wortman J."/>
            <person name="Dyer P.S."/>
            <person name="Grigoriev I.V."/>
        </authorList>
    </citation>
    <scope>NUCLEOTIDE SEQUENCE [LARGE SCALE GENOMIC DNA]</scope>
    <source>
        <strain evidence="5">CBS 516.65</strain>
    </source>
</reference>
<feature type="region of interest" description="Disordered" evidence="1">
    <location>
        <begin position="248"/>
        <end position="280"/>
    </location>
</feature>
<sequence length="374" mass="39124">MRAFQLIPAVVSSLVLLSQHAAASPMDMEGGNLDRRGCSNPCGFYSQLCCTSGQTCITNGGQAVCSDSGSGDGDYDYHTTTWTETDTKTYTSTWDSQRATQTAVAGGGSGSDSGSCDSSIGEEKCGSTCCGAAYVCSNGQCIIGSSSIWATATATPPVRGTSSGLSTVTETGNPTTTQAFDTPVNTDGSPAIGVKAPDDDGLSGGAIAGIVIGTIAGVALLLLVCACLCCRGALVGLAACLGIGRKRNQDDRYSQGGKPEGRAWFGAKPPAQNEAGGEKKSRWGGLATIGIVLGALALCLGLKRHRDREHDEKSSYSYPSSYYYSDYYTNSSSASSDRRTRDTRRTRDSRGTRATRDTRDTRRTRRSRARSGRS</sequence>
<name>A0A1L9VDZ6_ASPGL</name>
<proteinExistence type="predicted"/>
<keyword evidence="2" id="KW-1133">Transmembrane helix</keyword>
<feature type="region of interest" description="Disordered" evidence="1">
    <location>
        <begin position="159"/>
        <end position="185"/>
    </location>
</feature>
<dbReference type="EMBL" id="KV878903">
    <property type="protein sequence ID" value="OJJ82126.1"/>
    <property type="molecule type" value="Genomic_DNA"/>
</dbReference>
<evidence type="ECO:0000256" key="1">
    <source>
        <dbReference type="SAM" id="MobiDB-lite"/>
    </source>
</evidence>
<evidence type="ECO:0000313" key="4">
    <source>
        <dbReference type="EMBL" id="OJJ82126.1"/>
    </source>
</evidence>
<keyword evidence="3" id="KW-0732">Signal</keyword>
<dbReference type="AlphaFoldDB" id="A0A1L9VDZ6"/>
<evidence type="ECO:0000256" key="3">
    <source>
        <dbReference type="SAM" id="SignalP"/>
    </source>
</evidence>
<organism evidence="4 5">
    <name type="scientific">Aspergillus glaucus CBS 516.65</name>
    <dbReference type="NCBI Taxonomy" id="1160497"/>
    <lineage>
        <taxon>Eukaryota</taxon>
        <taxon>Fungi</taxon>
        <taxon>Dikarya</taxon>
        <taxon>Ascomycota</taxon>
        <taxon>Pezizomycotina</taxon>
        <taxon>Eurotiomycetes</taxon>
        <taxon>Eurotiomycetidae</taxon>
        <taxon>Eurotiales</taxon>
        <taxon>Aspergillaceae</taxon>
        <taxon>Aspergillus</taxon>
        <taxon>Aspergillus subgen. Aspergillus</taxon>
    </lineage>
</organism>
<dbReference type="Proteomes" id="UP000184300">
    <property type="component" value="Unassembled WGS sequence"/>
</dbReference>
<evidence type="ECO:0008006" key="6">
    <source>
        <dbReference type="Google" id="ProtNLM"/>
    </source>
</evidence>
<dbReference type="PANTHER" id="PTHR16861">
    <property type="entry name" value="GLYCOPROTEIN 38"/>
    <property type="match status" value="1"/>
</dbReference>
<accession>A0A1L9VDZ6</accession>
<feature type="signal peptide" evidence="3">
    <location>
        <begin position="1"/>
        <end position="23"/>
    </location>
</feature>
<feature type="compositionally biased region" description="Basic and acidic residues" evidence="1">
    <location>
        <begin position="336"/>
        <end position="361"/>
    </location>
</feature>
<feature type="chain" id="PRO_5012047174" description="Mid2 domain-containing protein" evidence="3">
    <location>
        <begin position="24"/>
        <end position="374"/>
    </location>
</feature>
<gene>
    <name evidence="4" type="ORF">ASPGLDRAFT_49537</name>
</gene>
<dbReference type="VEuPathDB" id="FungiDB:ASPGLDRAFT_49537"/>
<dbReference type="GeneID" id="34463391"/>
<feature type="transmembrane region" description="Helical" evidence="2">
    <location>
        <begin position="283"/>
        <end position="302"/>
    </location>
</feature>
<dbReference type="STRING" id="1160497.A0A1L9VDZ6"/>
<dbReference type="PANTHER" id="PTHR16861:SF10">
    <property type="entry name" value="MID2 DOMAIN-CONTAINING PROTEIN"/>
    <property type="match status" value="1"/>
</dbReference>
<feature type="region of interest" description="Disordered" evidence="1">
    <location>
        <begin position="327"/>
        <end position="374"/>
    </location>
</feature>
<keyword evidence="2" id="KW-0812">Transmembrane</keyword>
<protein>
    <recommendedName>
        <fullName evidence="6">Mid2 domain-containing protein</fullName>
    </recommendedName>
</protein>
<feature type="compositionally biased region" description="Basic residues" evidence="1">
    <location>
        <begin position="362"/>
        <end position="374"/>
    </location>
</feature>
<keyword evidence="2" id="KW-0472">Membrane</keyword>
<dbReference type="OrthoDB" id="5425848at2759"/>
<keyword evidence="5" id="KW-1185">Reference proteome</keyword>
<dbReference type="RefSeq" id="XP_022398824.1">
    <property type="nucleotide sequence ID" value="XM_022547130.1"/>
</dbReference>
<evidence type="ECO:0000256" key="2">
    <source>
        <dbReference type="SAM" id="Phobius"/>
    </source>
</evidence>
<evidence type="ECO:0000313" key="5">
    <source>
        <dbReference type="Proteomes" id="UP000184300"/>
    </source>
</evidence>